<keyword evidence="3" id="KW-1133">Transmembrane helix</keyword>
<proteinExistence type="predicted"/>
<accession>A0A6F8PX73</accession>
<protein>
    <recommendedName>
        <fullName evidence="2">histidine kinase</fullName>
        <ecNumber evidence="2">2.7.13.3</ecNumber>
    </recommendedName>
</protein>
<organism evidence="5 6">
    <name type="scientific">Thiosulfatimonas sediminis</name>
    <dbReference type="NCBI Taxonomy" id="2675054"/>
    <lineage>
        <taxon>Bacteria</taxon>
        <taxon>Pseudomonadati</taxon>
        <taxon>Pseudomonadota</taxon>
        <taxon>Gammaproteobacteria</taxon>
        <taxon>Thiotrichales</taxon>
        <taxon>Piscirickettsiaceae</taxon>
        <taxon>Thiosulfatimonas</taxon>
    </lineage>
</organism>
<keyword evidence="3" id="KW-0812">Transmembrane</keyword>
<dbReference type="KEGG" id="tse:THMIRHAS_20980"/>
<gene>
    <name evidence="5" type="ORF">THMIRHAS_20980</name>
</gene>
<evidence type="ECO:0000256" key="2">
    <source>
        <dbReference type="ARBA" id="ARBA00012438"/>
    </source>
</evidence>
<dbReference type="GO" id="GO:0004673">
    <property type="term" value="F:protein histidine kinase activity"/>
    <property type="evidence" value="ECO:0007669"/>
    <property type="project" value="UniProtKB-EC"/>
</dbReference>
<comment type="catalytic activity">
    <reaction evidence="1">
        <text>ATP + protein L-histidine = ADP + protein N-phospho-L-histidine.</text>
        <dbReference type="EC" id="2.7.13.3"/>
    </reaction>
</comment>
<evidence type="ECO:0000313" key="5">
    <source>
        <dbReference type="EMBL" id="BBP46725.1"/>
    </source>
</evidence>
<evidence type="ECO:0000313" key="6">
    <source>
        <dbReference type="Proteomes" id="UP000501726"/>
    </source>
</evidence>
<keyword evidence="6" id="KW-1185">Reference proteome</keyword>
<feature type="transmembrane region" description="Helical" evidence="3">
    <location>
        <begin position="6"/>
        <end position="27"/>
    </location>
</feature>
<dbReference type="RefSeq" id="WP_173273657.1">
    <property type="nucleotide sequence ID" value="NZ_AP021889.1"/>
</dbReference>
<dbReference type="Proteomes" id="UP000501726">
    <property type="component" value="Chromosome"/>
</dbReference>
<dbReference type="InterPro" id="IPR036890">
    <property type="entry name" value="HATPase_C_sf"/>
</dbReference>
<dbReference type="EMBL" id="AP021889">
    <property type="protein sequence ID" value="BBP46725.1"/>
    <property type="molecule type" value="Genomic_DNA"/>
</dbReference>
<dbReference type="SUPFAM" id="SSF55874">
    <property type="entry name" value="ATPase domain of HSP90 chaperone/DNA topoisomerase II/histidine kinase"/>
    <property type="match status" value="1"/>
</dbReference>
<keyword evidence="3" id="KW-0472">Membrane</keyword>
<feature type="domain" description="Histidine kinase/HSP90-like ATPase" evidence="4">
    <location>
        <begin position="252"/>
        <end position="358"/>
    </location>
</feature>
<dbReference type="EC" id="2.7.13.3" evidence="2"/>
<evidence type="ECO:0000259" key="4">
    <source>
        <dbReference type="SMART" id="SM00387"/>
    </source>
</evidence>
<dbReference type="InterPro" id="IPR003594">
    <property type="entry name" value="HATPase_dom"/>
</dbReference>
<dbReference type="InterPro" id="IPR004358">
    <property type="entry name" value="Sig_transdc_His_kin-like_C"/>
</dbReference>
<evidence type="ECO:0000256" key="1">
    <source>
        <dbReference type="ARBA" id="ARBA00000085"/>
    </source>
</evidence>
<dbReference type="PRINTS" id="PR00344">
    <property type="entry name" value="BCTRLSENSOR"/>
</dbReference>
<reference evidence="6" key="1">
    <citation type="submission" date="2019-11" db="EMBL/GenBank/DDBJ databases">
        <title>Isolation and characterization of two novel species in the genus Thiomicrorhabdus.</title>
        <authorList>
            <person name="Mochizuki J."/>
            <person name="Kojima H."/>
            <person name="Fukui M."/>
        </authorList>
    </citation>
    <scope>NUCLEOTIDE SEQUENCE [LARGE SCALE GENOMIC DNA]</scope>
    <source>
        <strain evidence="6">aks77</strain>
    </source>
</reference>
<sequence length="360" mass="41319">MTSFEIVSAVVATAILSGSALVGFFYVRNTRRLSLALSELHALNHKLEHDAINFFRKAWPVLHAIGVQQIAAKIRWFGEDKQIQLGEPTESHSIQEYKQFEHGQMAFDVVLRLPRKVARVGTMHNLVLQTFFNILEQDILLKEQQVTSTQKRLERYQMFVQHEIKNIAQFISLLSTQVERIESDEDKIRLVARLKKTLPTMAERAQKTIQTMKDPSLSKEKQTTFDVTEVLKEVVQMFDLPCKVLGSAEVVMRRELLLEVFKNVLGNFRDHNVGNELTIYVADNAQPNKVEIQIQNRNIPGLMLHPERMFEPFWTTSASGLGLGLFLARELLKQVAGEIKFHQTSQHFGFVISVPKERLE</sequence>
<dbReference type="Pfam" id="PF02518">
    <property type="entry name" value="HATPase_c"/>
    <property type="match status" value="1"/>
</dbReference>
<dbReference type="Gene3D" id="3.30.565.10">
    <property type="entry name" value="Histidine kinase-like ATPase, C-terminal domain"/>
    <property type="match status" value="1"/>
</dbReference>
<dbReference type="SMART" id="SM00387">
    <property type="entry name" value="HATPase_c"/>
    <property type="match status" value="1"/>
</dbReference>
<evidence type="ECO:0000256" key="3">
    <source>
        <dbReference type="SAM" id="Phobius"/>
    </source>
</evidence>
<name>A0A6F8PX73_9GAMM</name>
<dbReference type="AlphaFoldDB" id="A0A6F8PX73"/>